<evidence type="ECO:0000256" key="1">
    <source>
        <dbReference type="ARBA" id="ARBA00023027"/>
    </source>
</evidence>
<dbReference type="HOGENOM" id="CLU_007383_1_7_10"/>
<organism evidence="3 4">
    <name type="scientific">Dyadobacter fermentans (strain ATCC 700827 / DSM 18053 / CIP 107007 / KCTC 52180 / NS114)</name>
    <dbReference type="NCBI Taxonomy" id="471854"/>
    <lineage>
        <taxon>Bacteria</taxon>
        <taxon>Pseudomonadati</taxon>
        <taxon>Bacteroidota</taxon>
        <taxon>Cytophagia</taxon>
        <taxon>Cytophagales</taxon>
        <taxon>Spirosomataceae</taxon>
        <taxon>Dyadobacter</taxon>
    </lineage>
</organism>
<gene>
    <name evidence="3" type="ordered locus">Dfer_0063</name>
</gene>
<dbReference type="InterPro" id="IPR001509">
    <property type="entry name" value="Epimerase_deHydtase"/>
</dbReference>
<accession>C6VUM5</accession>
<evidence type="ECO:0000313" key="4">
    <source>
        <dbReference type="Proteomes" id="UP000002011"/>
    </source>
</evidence>
<sequence>MKVLVTGSAGFIGFHTVNKLLSEGFDVVGLDNINDYYSPQLKYARLQEAGIEQESVKWYSLVQSKLHSAYRFVRMDLEDKQQLFSLFQSEKFDYVINLAAQAGVRYSIENPDVYVQSNVIGFHYILEACRHFPPKHLVHASSSSVYGANAKIPFSEEDKVDTPVSLYAATKKSNELMAHAYSHLYGIPITCLRFFTVYGPWGRPDMAPMLFARAISEGKPIKIFNNGEMERDFTFVGDIVNGITKTTVTGFDETPKYRVLNIGNGSPVNLMDFITELEKGLEAEAQKDFMPMQPGDVPRTWASQDKLQDIVNYTPEVKLTDGILEFAKWFQSYAKVSVNLA</sequence>
<dbReference type="RefSeq" id="WP_012779682.1">
    <property type="nucleotide sequence ID" value="NC_013037.1"/>
</dbReference>
<reference evidence="3 4" key="1">
    <citation type="journal article" date="2009" name="Stand. Genomic Sci.">
        <title>Complete genome sequence of Dyadobacter fermentans type strain (NS114).</title>
        <authorList>
            <person name="Lang E."/>
            <person name="Lapidus A."/>
            <person name="Chertkov O."/>
            <person name="Brettin T."/>
            <person name="Detter J.C."/>
            <person name="Han C."/>
            <person name="Copeland A."/>
            <person name="Glavina Del Rio T."/>
            <person name="Nolan M."/>
            <person name="Chen F."/>
            <person name="Lucas S."/>
            <person name="Tice H."/>
            <person name="Cheng J.F."/>
            <person name="Land M."/>
            <person name="Hauser L."/>
            <person name="Chang Y.J."/>
            <person name="Jeffries C.D."/>
            <person name="Kopitz M."/>
            <person name="Bruce D."/>
            <person name="Goodwin L."/>
            <person name="Pitluck S."/>
            <person name="Ovchinnikova G."/>
            <person name="Pati A."/>
            <person name="Ivanova N."/>
            <person name="Mavrommatis K."/>
            <person name="Chen A."/>
            <person name="Palaniappan K."/>
            <person name="Chain P."/>
            <person name="Bristow J."/>
            <person name="Eisen J.A."/>
            <person name="Markowitz V."/>
            <person name="Hugenholtz P."/>
            <person name="Goker M."/>
            <person name="Rohde M."/>
            <person name="Kyrpides N.C."/>
            <person name="Klenk H.P."/>
        </authorList>
    </citation>
    <scope>NUCLEOTIDE SEQUENCE [LARGE SCALE GENOMIC DNA]</scope>
    <source>
        <strain evidence="4">ATCC 700827 / DSM 18053 / CIP 107007 / KCTC 52180 / NS114</strain>
    </source>
</reference>
<dbReference type="InterPro" id="IPR036291">
    <property type="entry name" value="NAD(P)-bd_dom_sf"/>
</dbReference>
<name>C6VUM5_DYAFD</name>
<dbReference type="Pfam" id="PF01370">
    <property type="entry name" value="Epimerase"/>
    <property type="match status" value="1"/>
</dbReference>
<dbReference type="OrthoDB" id="9811743at2"/>
<keyword evidence="1" id="KW-0520">NAD</keyword>
<protein>
    <submittedName>
        <fullName evidence="3">NAD-dependent epimerase/dehydratase</fullName>
    </submittedName>
</protein>
<dbReference type="KEGG" id="dfe:Dfer_0063"/>
<dbReference type="Gene3D" id="3.90.25.10">
    <property type="entry name" value="UDP-galactose 4-epimerase, domain 1"/>
    <property type="match status" value="1"/>
</dbReference>
<dbReference type="Proteomes" id="UP000002011">
    <property type="component" value="Chromosome"/>
</dbReference>
<evidence type="ECO:0000313" key="3">
    <source>
        <dbReference type="EMBL" id="ACT91334.1"/>
    </source>
</evidence>
<dbReference type="SUPFAM" id="SSF51735">
    <property type="entry name" value="NAD(P)-binding Rossmann-fold domains"/>
    <property type="match status" value="1"/>
</dbReference>
<proteinExistence type="predicted"/>
<dbReference type="EMBL" id="CP001619">
    <property type="protein sequence ID" value="ACT91334.1"/>
    <property type="molecule type" value="Genomic_DNA"/>
</dbReference>
<keyword evidence="4" id="KW-1185">Reference proteome</keyword>
<evidence type="ECO:0000259" key="2">
    <source>
        <dbReference type="Pfam" id="PF01370"/>
    </source>
</evidence>
<dbReference type="AlphaFoldDB" id="C6VUM5"/>
<dbReference type="STRING" id="471854.Dfer_0063"/>
<dbReference type="Gene3D" id="3.40.50.720">
    <property type="entry name" value="NAD(P)-binding Rossmann-like Domain"/>
    <property type="match status" value="1"/>
</dbReference>
<feature type="domain" description="NAD-dependent epimerase/dehydratase" evidence="2">
    <location>
        <begin position="3"/>
        <end position="263"/>
    </location>
</feature>
<dbReference type="PRINTS" id="PR01713">
    <property type="entry name" value="NUCEPIMERASE"/>
</dbReference>
<dbReference type="PANTHER" id="PTHR43574">
    <property type="entry name" value="EPIMERASE-RELATED"/>
    <property type="match status" value="1"/>
</dbReference>
<dbReference type="eggNOG" id="COG0451">
    <property type="taxonomic scope" value="Bacteria"/>
</dbReference>